<keyword evidence="2 4" id="KW-0808">Transferase</keyword>
<dbReference type="Proteomes" id="UP001501116">
    <property type="component" value="Unassembled WGS sequence"/>
</dbReference>
<evidence type="ECO:0000313" key="5">
    <source>
        <dbReference type="Proteomes" id="UP001501116"/>
    </source>
</evidence>
<name>A0ABN2RM80_9PSEU</name>
<dbReference type="PANTHER" id="PTHR12215:SF10">
    <property type="entry name" value="L-AMINOADIPATE-SEMIALDEHYDE DEHYDROGENASE-PHOSPHOPANTETHEINYL TRANSFERASE"/>
    <property type="match status" value="1"/>
</dbReference>
<dbReference type="EMBL" id="BAAANN010000022">
    <property type="protein sequence ID" value="GAA1971447.1"/>
    <property type="molecule type" value="Genomic_DNA"/>
</dbReference>
<proteinExistence type="inferred from homology"/>
<gene>
    <name evidence="4" type="ORF">GCM10009754_52050</name>
</gene>
<feature type="domain" description="4'-phosphopantetheinyl transferase" evidence="3">
    <location>
        <begin position="107"/>
        <end position="185"/>
    </location>
</feature>
<dbReference type="PANTHER" id="PTHR12215">
    <property type="entry name" value="PHOSPHOPANTETHEINE TRANSFERASE"/>
    <property type="match status" value="1"/>
</dbReference>
<evidence type="ECO:0000259" key="3">
    <source>
        <dbReference type="Pfam" id="PF01648"/>
    </source>
</evidence>
<protein>
    <submittedName>
        <fullName evidence="4">4'-phosphopantetheinyl transferase superfamily protein</fullName>
    </submittedName>
</protein>
<keyword evidence="5" id="KW-1185">Reference proteome</keyword>
<reference evidence="4 5" key="1">
    <citation type="journal article" date="2019" name="Int. J. Syst. Evol. Microbiol.">
        <title>The Global Catalogue of Microorganisms (GCM) 10K type strain sequencing project: providing services to taxonomists for standard genome sequencing and annotation.</title>
        <authorList>
            <consortium name="The Broad Institute Genomics Platform"/>
            <consortium name="The Broad Institute Genome Sequencing Center for Infectious Disease"/>
            <person name="Wu L."/>
            <person name="Ma J."/>
        </authorList>
    </citation>
    <scope>NUCLEOTIDE SEQUENCE [LARGE SCALE GENOMIC DNA]</scope>
    <source>
        <strain evidence="4 5">JCM 14545</strain>
    </source>
</reference>
<evidence type="ECO:0000256" key="1">
    <source>
        <dbReference type="ARBA" id="ARBA00010990"/>
    </source>
</evidence>
<dbReference type="Gene3D" id="3.90.470.20">
    <property type="entry name" value="4'-phosphopantetheinyl transferase domain"/>
    <property type="match status" value="2"/>
</dbReference>
<evidence type="ECO:0000256" key="2">
    <source>
        <dbReference type="ARBA" id="ARBA00022679"/>
    </source>
</evidence>
<sequence>MIECAIWWAEPLPNAPEYLEFLDEAERGRHTAYRMELDKRRFLTGRVLSKTVAGERLGRDPKSISFDATCTDCGKQHGPPSVPGSELKLSISHSGDRVGLAVTEATPVGLDVEARRKADDSLIEYTLTPAEVEAIRKVPASAKESVFFQYWTRKEALMKATGKGLRIPPSAITLSGPGEPARLVHSTDAALDPARLRLVDLDAGEGYRAAVALITEDEVKVTEHPWPA</sequence>
<dbReference type="GO" id="GO:0016740">
    <property type="term" value="F:transferase activity"/>
    <property type="evidence" value="ECO:0007669"/>
    <property type="project" value="UniProtKB-KW"/>
</dbReference>
<organism evidence="4 5">
    <name type="scientific">Amycolatopsis minnesotensis</name>
    <dbReference type="NCBI Taxonomy" id="337894"/>
    <lineage>
        <taxon>Bacteria</taxon>
        <taxon>Bacillati</taxon>
        <taxon>Actinomycetota</taxon>
        <taxon>Actinomycetes</taxon>
        <taxon>Pseudonocardiales</taxon>
        <taxon>Pseudonocardiaceae</taxon>
        <taxon>Amycolatopsis</taxon>
    </lineage>
</organism>
<dbReference type="RefSeq" id="WP_344424109.1">
    <property type="nucleotide sequence ID" value="NZ_BAAANN010000022.1"/>
</dbReference>
<dbReference type="InterPro" id="IPR037143">
    <property type="entry name" value="4-PPantetheinyl_Trfase_dom_sf"/>
</dbReference>
<comment type="similarity">
    <text evidence="1">Belongs to the P-Pant transferase superfamily. Gsp/Sfp/HetI/AcpT family.</text>
</comment>
<dbReference type="Pfam" id="PF01648">
    <property type="entry name" value="ACPS"/>
    <property type="match status" value="1"/>
</dbReference>
<comment type="caution">
    <text evidence="4">The sequence shown here is derived from an EMBL/GenBank/DDBJ whole genome shotgun (WGS) entry which is preliminary data.</text>
</comment>
<evidence type="ECO:0000313" key="4">
    <source>
        <dbReference type="EMBL" id="GAA1971447.1"/>
    </source>
</evidence>
<dbReference type="InterPro" id="IPR008278">
    <property type="entry name" value="4-PPantetheinyl_Trfase_dom"/>
</dbReference>
<dbReference type="SUPFAM" id="SSF56214">
    <property type="entry name" value="4'-phosphopantetheinyl transferase"/>
    <property type="match status" value="2"/>
</dbReference>
<accession>A0ABN2RM80</accession>
<dbReference type="InterPro" id="IPR050559">
    <property type="entry name" value="P-Pant_transferase_sf"/>
</dbReference>